<evidence type="ECO:0000259" key="1">
    <source>
        <dbReference type="Pfam" id="PF06812"/>
    </source>
</evidence>
<dbReference type="OrthoDB" id="9771118at2"/>
<evidence type="ECO:0000313" key="3">
    <source>
        <dbReference type="Proteomes" id="UP000190162"/>
    </source>
</evidence>
<feature type="domain" description="ImpA N-terminal" evidence="1">
    <location>
        <begin position="13"/>
        <end position="133"/>
    </location>
</feature>
<dbReference type="EMBL" id="FUXU01000015">
    <property type="protein sequence ID" value="SKA51707.1"/>
    <property type="molecule type" value="Genomic_DNA"/>
</dbReference>
<dbReference type="AlphaFoldDB" id="A0A1T4UGB1"/>
<name>A0A1T4UGB1_9GAMM</name>
<reference evidence="3" key="1">
    <citation type="submission" date="2017-02" db="EMBL/GenBank/DDBJ databases">
        <authorList>
            <person name="Varghese N."/>
            <person name="Submissions S."/>
        </authorList>
    </citation>
    <scope>NUCLEOTIDE SEQUENCE [LARGE SCALE GENOMIC DNA]</scope>
    <source>
        <strain evidence="3">DSM 22720</strain>
    </source>
</reference>
<dbReference type="Proteomes" id="UP000190162">
    <property type="component" value="Unassembled WGS sequence"/>
</dbReference>
<dbReference type="Pfam" id="PF06812">
    <property type="entry name" value="ImpA_N"/>
    <property type="match status" value="1"/>
</dbReference>
<accession>A0A1T4UGB1</accession>
<protein>
    <submittedName>
        <fullName evidence="2">ImpA, N-terminal, type VI secretion system</fullName>
    </submittedName>
</protein>
<dbReference type="InterPro" id="IPR010657">
    <property type="entry name" value="ImpA_N"/>
</dbReference>
<evidence type="ECO:0000313" key="2">
    <source>
        <dbReference type="EMBL" id="SKA51707.1"/>
    </source>
</evidence>
<proteinExistence type="predicted"/>
<keyword evidence="3" id="KW-1185">Reference proteome</keyword>
<sequence length="257" mass="28861">MLFKDELKASLSTPISEKLPCGDYLKADRSKYRPLRNQFNVAQTSLRKLAQNPDETELETLIEENISNWNTLSSALTNVFKSQSRDIELIGWMLAAQFVLDETGEGAANVTAWLEELVDEHWDLLNPHIDAASLNADSDDDAKTKQYEAKIKAFFQICGDSEDSCLIYGPLLMFPIIGDVTFFRFQSAEKKGETNKLKSEIAPYIQQSKPQVQLLVEHLDAMRRSCLSISEKVNAYTKPLGLPGINFTFVLSLGFVA</sequence>
<gene>
    <name evidence="2" type="ORF">SAMN02745132_01684</name>
</gene>
<organism evidence="2 3">
    <name type="scientific">Enterovibrio nigricans DSM 22720</name>
    <dbReference type="NCBI Taxonomy" id="1121868"/>
    <lineage>
        <taxon>Bacteria</taxon>
        <taxon>Pseudomonadati</taxon>
        <taxon>Pseudomonadota</taxon>
        <taxon>Gammaproteobacteria</taxon>
        <taxon>Vibrionales</taxon>
        <taxon>Vibrionaceae</taxon>
        <taxon>Enterovibrio</taxon>
    </lineage>
</organism>